<dbReference type="CDD" id="cd00009">
    <property type="entry name" value="AAA"/>
    <property type="match status" value="1"/>
</dbReference>
<keyword evidence="1" id="KW-0547">Nucleotide-binding</keyword>
<evidence type="ECO:0000256" key="6">
    <source>
        <dbReference type="ARBA" id="ARBA00023163"/>
    </source>
</evidence>
<evidence type="ECO:0000256" key="4">
    <source>
        <dbReference type="ARBA" id="ARBA00023125"/>
    </source>
</evidence>
<dbReference type="EMBL" id="OX365700">
    <property type="protein sequence ID" value="CAI4030110.1"/>
    <property type="molecule type" value="Genomic_DNA"/>
</dbReference>
<evidence type="ECO:0000256" key="7">
    <source>
        <dbReference type="PROSITE-ProRule" id="PRU00169"/>
    </source>
</evidence>
<evidence type="ECO:0000259" key="9">
    <source>
        <dbReference type="PROSITE" id="PS50110"/>
    </source>
</evidence>
<dbReference type="SMART" id="SM00448">
    <property type="entry name" value="REC"/>
    <property type="match status" value="1"/>
</dbReference>
<protein>
    <submittedName>
        <fullName evidence="10">Regulatory protein AtoC</fullName>
    </submittedName>
</protein>
<evidence type="ECO:0000313" key="10">
    <source>
        <dbReference type="EMBL" id="CAI4030110.1"/>
    </source>
</evidence>
<dbReference type="Pfam" id="PF00158">
    <property type="entry name" value="Sigma54_activat"/>
    <property type="match status" value="1"/>
</dbReference>
<dbReference type="InterPro" id="IPR003593">
    <property type="entry name" value="AAA+_ATPase"/>
</dbReference>
<dbReference type="SMART" id="SM00382">
    <property type="entry name" value="AAA"/>
    <property type="match status" value="1"/>
</dbReference>
<evidence type="ECO:0000256" key="2">
    <source>
        <dbReference type="ARBA" id="ARBA00022840"/>
    </source>
</evidence>
<dbReference type="PANTHER" id="PTHR32071">
    <property type="entry name" value="TRANSCRIPTIONAL REGULATORY PROTEIN"/>
    <property type="match status" value="1"/>
</dbReference>
<dbReference type="Gene3D" id="1.10.10.60">
    <property type="entry name" value="Homeodomain-like"/>
    <property type="match status" value="1"/>
</dbReference>
<dbReference type="Gene3D" id="1.10.8.60">
    <property type="match status" value="1"/>
</dbReference>
<accession>A0AA86T1M8</accession>
<dbReference type="SUPFAM" id="SSF46689">
    <property type="entry name" value="Homeodomain-like"/>
    <property type="match status" value="1"/>
</dbReference>
<dbReference type="InterPro" id="IPR058031">
    <property type="entry name" value="AAA_lid_NorR"/>
</dbReference>
<keyword evidence="6" id="KW-0804">Transcription</keyword>
<evidence type="ECO:0000256" key="1">
    <source>
        <dbReference type="ARBA" id="ARBA00022741"/>
    </source>
</evidence>
<evidence type="ECO:0000256" key="5">
    <source>
        <dbReference type="ARBA" id="ARBA00023159"/>
    </source>
</evidence>
<dbReference type="PROSITE" id="PS00688">
    <property type="entry name" value="SIGMA54_INTERACT_3"/>
    <property type="match status" value="1"/>
</dbReference>
<dbReference type="Pfam" id="PF00072">
    <property type="entry name" value="Response_reg"/>
    <property type="match status" value="1"/>
</dbReference>
<dbReference type="CDD" id="cd00156">
    <property type="entry name" value="REC"/>
    <property type="match status" value="1"/>
</dbReference>
<dbReference type="InterPro" id="IPR025944">
    <property type="entry name" value="Sigma_54_int_dom_CS"/>
</dbReference>
<dbReference type="InterPro" id="IPR027417">
    <property type="entry name" value="P-loop_NTPase"/>
</dbReference>
<feature type="modified residue" description="4-aspartylphosphate" evidence="7">
    <location>
        <position position="66"/>
    </location>
</feature>
<name>A0AA86T1M8_9BACT</name>
<dbReference type="AlphaFoldDB" id="A0AA86T1M8"/>
<dbReference type="PROSITE" id="PS50045">
    <property type="entry name" value="SIGMA54_INTERACT_4"/>
    <property type="match status" value="1"/>
</dbReference>
<dbReference type="PANTHER" id="PTHR32071:SF113">
    <property type="entry name" value="ALGINATE BIOSYNTHESIS TRANSCRIPTIONAL REGULATORY PROTEIN ALGB"/>
    <property type="match status" value="1"/>
</dbReference>
<evidence type="ECO:0000256" key="3">
    <source>
        <dbReference type="ARBA" id="ARBA00023015"/>
    </source>
</evidence>
<dbReference type="FunFam" id="1.10.8.60:FF:000014">
    <property type="entry name" value="DNA-binding transcriptional regulator NtrC"/>
    <property type="match status" value="1"/>
</dbReference>
<dbReference type="FunFam" id="3.40.50.300:FF:000006">
    <property type="entry name" value="DNA-binding transcriptional regulator NtrC"/>
    <property type="match status" value="1"/>
</dbReference>
<reference evidence="10" key="1">
    <citation type="submission" date="2022-10" db="EMBL/GenBank/DDBJ databases">
        <authorList>
            <person name="Koch H."/>
        </authorList>
    </citation>
    <scope>NUCLEOTIDE SEQUENCE</scope>
    <source>
        <strain evidence="10">DNF</strain>
    </source>
</reference>
<keyword evidence="2" id="KW-0067">ATP-binding</keyword>
<dbReference type="Gene3D" id="3.40.50.300">
    <property type="entry name" value="P-loop containing nucleotide triphosphate hydrolases"/>
    <property type="match status" value="1"/>
</dbReference>
<dbReference type="SUPFAM" id="SSF52540">
    <property type="entry name" value="P-loop containing nucleoside triphosphate hydrolases"/>
    <property type="match status" value="1"/>
</dbReference>
<sequence>MSLVKSKPFTILLVEDNAGDVEMFLRAVEHELPRHDAEQVELVVAARAEGGLKILAERPIDLVITDIRLPGMSGLELLQRIHDMNRHIPVIMVSWVDAVDTAIEAVHHGAFDYIVKPFEKFDLAMRIHRAMRISEIFAEQRGSEVADPATLPFRNLIGNGPAMQKVKAMIDTVAKVPATTLIIGETGTGKELLAKAIHERSDEADGPFQVVDCTTFTEGIAESELFGHVRGAFTGAVSDKQGLIELGSRGTVFLDEIGDLPLNLQAKLLRVLEEREVRAVGSTEQRKLAVRFVAATNQDLAAKVKRGEFRKDLFFRLNVMVIHVPPLRERKEDIPSLARHFLGRYTKEFGKPIADILPAALTELIAYPWPGNVRELRNVIERAVMLAKQDTIDRSQVVNLLHADRHSSGSIIEEHLHLPYAKAKEKILEEFNRQYIQAKLNAHKGNVTHAASEAGLPRPYFHEIMRRYLKKEGD</sequence>
<dbReference type="InterPro" id="IPR001789">
    <property type="entry name" value="Sig_transdc_resp-reg_receiver"/>
</dbReference>
<dbReference type="GO" id="GO:0003677">
    <property type="term" value="F:DNA binding"/>
    <property type="evidence" value="ECO:0007669"/>
    <property type="project" value="UniProtKB-KW"/>
</dbReference>
<keyword evidence="7" id="KW-0597">Phosphoprotein</keyword>
<dbReference type="RefSeq" id="WP_289267110.1">
    <property type="nucleotide sequence ID" value="NZ_OX365700.1"/>
</dbReference>
<organism evidence="10 11">
    <name type="scientific">Nitrospira tepida</name>
    <dbReference type="NCBI Taxonomy" id="2973512"/>
    <lineage>
        <taxon>Bacteria</taxon>
        <taxon>Pseudomonadati</taxon>
        <taxon>Nitrospirota</taxon>
        <taxon>Nitrospiria</taxon>
        <taxon>Nitrospirales</taxon>
        <taxon>Nitrospiraceae</taxon>
        <taxon>Nitrospira</taxon>
    </lineage>
</organism>
<dbReference type="InterPro" id="IPR011006">
    <property type="entry name" value="CheY-like_superfamily"/>
</dbReference>
<dbReference type="InterPro" id="IPR009057">
    <property type="entry name" value="Homeodomain-like_sf"/>
</dbReference>
<keyword evidence="11" id="KW-1185">Reference proteome</keyword>
<feature type="domain" description="Response regulatory" evidence="9">
    <location>
        <begin position="10"/>
        <end position="131"/>
    </location>
</feature>
<dbReference type="GO" id="GO:0006355">
    <property type="term" value="P:regulation of DNA-templated transcription"/>
    <property type="evidence" value="ECO:0007669"/>
    <property type="project" value="InterPro"/>
</dbReference>
<keyword evidence="5" id="KW-0010">Activator</keyword>
<gene>
    <name evidence="10" type="ORF">DNFV4_00534</name>
</gene>
<evidence type="ECO:0000313" key="11">
    <source>
        <dbReference type="Proteomes" id="UP001179121"/>
    </source>
</evidence>
<dbReference type="InterPro" id="IPR002078">
    <property type="entry name" value="Sigma_54_int"/>
</dbReference>
<dbReference type="Pfam" id="PF25601">
    <property type="entry name" value="AAA_lid_14"/>
    <property type="match status" value="1"/>
</dbReference>
<dbReference type="SUPFAM" id="SSF52172">
    <property type="entry name" value="CheY-like"/>
    <property type="match status" value="1"/>
</dbReference>
<keyword evidence="4" id="KW-0238">DNA-binding</keyword>
<dbReference type="GO" id="GO:0005524">
    <property type="term" value="F:ATP binding"/>
    <property type="evidence" value="ECO:0007669"/>
    <property type="project" value="UniProtKB-KW"/>
</dbReference>
<dbReference type="PROSITE" id="PS50110">
    <property type="entry name" value="RESPONSE_REGULATORY"/>
    <property type="match status" value="1"/>
</dbReference>
<dbReference type="Proteomes" id="UP001179121">
    <property type="component" value="Chromosome"/>
</dbReference>
<keyword evidence="3" id="KW-0805">Transcription regulation</keyword>
<dbReference type="KEGG" id="nti:DNFV4_00534"/>
<evidence type="ECO:0000259" key="8">
    <source>
        <dbReference type="PROSITE" id="PS50045"/>
    </source>
</evidence>
<proteinExistence type="predicted"/>
<dbReference type="GO" id="GO:0000160">
    <property type="term" value="P:phosphorelay signal transduction system"/>
    <property type="evidence" value="ECO:0007669"/>
    <property type="project" value="InterPro"/>
</dbReference>
<feature type="domain" description="Sigma-54 factor interaction" evidence="8">
    <location>
        <begin position="156"/>
        <end position="385"/>
    </location>
</feature>
<dbReference type="Gene3D" id="3.40.50.2300">
    <property type="match status" value="1"/>
</dbReference>